<dbReference type="RefSeq" id="WP_155586909.1">
    <property type="nucleotide sequence ID" value="NZ_WFKQ01000002.1"/>
</dbReference>
<proteinExistence type="predicted"/>
<dbReference type="CDD" id="cd21060">
    <property type="entry name" value="CdiI_NC101"/>
    <property type="match status" value="1"/>
</dbReference>
<dbReference type="Proteomes" id="UP000442109">
    <property type="component" value="Unassembled WGS sequence"/>
</dbReference>
<reference evidence="1 2" key="1">
    <citation type="journal article" date="2019" name="PLoS ONE">
        <title>Pup mortality in New Zealand sea lions (Phocarctos hookeri) at Enderby Island, Auckland Islands, 2013-18.</title>
        <authorList>
            <person name="Michael S.A."/>
            <person name="Hayman D.T.S."/>
            <person name="Gray R."/>
            <person name="Zhang J."/>
            <person name="Rogers L."/>
            <person name="Roe W.D."/>
        </authorList>
    </citation>
    <scope>NUCLEOTIDE SEQUENCE [LARGE SCALE GENOMIC DNA]</scope>
    <source>
        <strain evidence="1 2">SM868</strain>
    </source>
</reference>
<organism evidence="1 2">
    <name type="scientific">Psychrobacter sanguinis</name>
    <dbReference type="NCBI Taxonomy" id="861445"/>
    <lineage>
        <taxon>Bacteria</taxon>
        <taxon>Pseudomonadati</taxon>
        <taxon>Pseudomonadota</taxon>
        <taxon>Gammaproteobacteria</taxon>
        <taxon>Moraxellales</taxon>
        <taxon>Moraxellaceae</taxon>
        <taxon>Psychrobacter</taxon>
    </lineage>
</organism>
<dbReference type="InterPro" id="IPR049759">
    <property type="entry name" value="CdiI-like"/>
</dbReference>
<name>A0A844LZU4_9GAMM</name>
<evidence type="ECO:0000313" key="1">
    <source>
        <dbReference type="EMBL" id="MUG31950.1"/>
    </source>
</evidence>
<dbReference type="AlphaFoldDB" id="A0A844LZU4"/>
<protein>
    <submittedName>
        <fullName evidence="1">Uncharacterized protein</fullName>
    </submittedName>
</protein>
<dbReference type="EMBL" id="WFKQ01000002">
    <property type="protein sequence ID" value="MUG31950.1"/>
    <property type="molecule type" value="Genomic_DNA"/>
</dbReference>
<keyword evidence="2" id="KW-1185">Reference proteome</keyword>
<dbReference type="OrthoDB" id="5690930at2"/>
<sequence length="105" mass="12505">MMMDERIPTLIEALDLYTKSKSEINSVLRYYESEIKKRLASIENLDADSAKEIIRSLFDLQNEISIVIYKYNYPVNEFIGNFVYEFDRQDEESVDFIYKKLVTKL</sequence>
<gene>
    <name evidence="1" type="ORF">GB996_03985</name>
</gene>
<evidence type="ECO:0000313" key="2">
    <source>
        <dbReference type="Proteomes" id="UP000442109"/>
    </source>
</evidence>
<accession>A0A844LZU4</accession>
<comment type="caution">
    <text evidence="1">The sequence shown here is derived from an EMBL/GenBank/DDBJ whole genome shotgun (WGS) entry which is preliminary data.</text>
</comment>